<feature type="compositionally biased region" description="Basic and acidic residues" evidence="1">
    <location>
        <begin position="185"/>
        <end position="196"/>
    </location>
</feature>
<feature type="region of interest" description="Disordered" evidence="1">
    <location>
        <begin position="94"/>
        <end position="338"/>
    </location>
</feature>
<gene>
    <name evidence="2" type="ORF">GMOD_00007176</name>
</gene>
<sequence length="338" mass="36875">MTHPHNPMASPHVQVTGLPPPDDSAIWPAASAPAPLARGRHARDALARVVPHSVTSTSQFQSSLRDYLSSPPEEPEHTEAQFSFWIGTTFMVPSPASTSSTTAQSQSQPQQGQQAAEPAPHQHAHAPPGYQPAHYPGPSQYQQLGDAASGLAPAFSESIEPNSGAATKDELKTLDVIYKHVPIHKTYEERAPPPRKDSKRRKYLEENDPDALVRLASRSRQLSSEDPDTPKPKRKKSQPPPLPLPLPLPLPDTPRHSNTSLESDLRAQSLRSLLELIQVDSPAQVAPAPPEPPPPPPPQRPASAPRPTLHVENELSPNQQRRRPRTSCDACKTKKTKN</sequence>
<feature type="region of interest" description="Disordered" evidence="1">
    <location>
        <begin position="1"/>
        <end position="76"/>
    </location>
</feature>
<dbReference type="OrthoDB" id="3251668at2759"/>
<dbReference type="PRINTS" id="PR01217">
    <property type="entry name" value="PRICHEXTENSN"/>
</dbReference>
<dbReference type="Proteomes" id="UP000265663">
    <property type="component" value="Unassembled WGS sequence"/>
</dbReference>
<feature type="compositionally biased region" description="Pro residues" evidence="1">
    <location>
        <begin position="238"/>
        <end position="252"/>
    </location>
</feature>
<organism evidence="2 3">
    <name type="scientific">Pyrenophora seminiperda CCB06</name>
    <dbReference type="NCBI Taxonomy" id="1302712"/>
    <lineage>
        <taxon>Eukaryota</taxon>
        <taxon>Fungi</taxon>
        <taxon>Dikarya</taxon>
        <taxon>Ascomycota</taxon>
        <taxon>Pezizomycotina</taxon>
        <taxon>Dothideomycetes</taxon>
        <taxon>Pleosporomycetidae</taxon>
        <taxon>Pleosporales</taxon>
        <taxon>Pleosporineae</taxon>
        <taxon>Pleosporaceae</taxon>
        <taxon>Pyrenophora</taxon>
    </lineage>
</organism>
<evidence type="ECO:0000256" key="1">
    <source>
        <dbReference type="SAM" id="MobiDB-lite"/>
    </source>
</evidence>
<evidence type="ECO:0000313" key="2">
    <source>
        <dbReference type="EMBL" id="RMZ72173.1"/>
    </source>
</evidence>
<feature type="compositionally biased region" description="Low complexity" evidence="1">
    <location>
        <begin position="23"/>
        <end position="37"/>
    </location>
</feature>
<feature type="compositionally biased region" description="Polar residues" evidence="1">
    <location>
        <begin position="53"/>
        <end position="64"/>
    </location>
</feature>
<evidence type="ECO:0000313" key="3">
    <source>
        <dbReference type="Proteomes" id="UP000265663"/>
    </source>
</evidence>
<proteinExistence type="predicted"/>
<name>A0A3M7MCB1_9PLEO</name>
<reference evidence="2 3" key="1">
    <citation type="journal article" date="2014" name="PLoS ONE">
        <title>De novo Genome Assembly of the Fungal Plant Pathogen Pyrenophora semeniperda.</title>
        <authorList>
            <person name="Soliai M.M."/>
            <person name="Meyer S.E."/>
            <person name="Udall J.A."/>
            <person name="Elzinga D.E."/>
            <person name="Hermansen R.A."/>
            <person name="Bodily P.M."/>
            <person name="Hart A.A."/>
            <person name="Coleman C.E."/>
        </authorList>
    </citation>
    <scope>NUCLEOTIDE SEQUENCE [LARGE SCALE GENOMIC DNA]</scope>
    <source>
        <strain evidence="2 3">CCB06</strain>
        <tissue evidence="2">Mycelium</tissue>
    </source>
</reference>
<dbReference type="EMBL" id="KE747829">
    <property type="protein sequence ID" value="RMZ72173.1"/>
    <property type="molecule type" value="Genomic_DNA"/>
</dbReference>
<feature type="compositionally biased region" description="Low complexity" evidence="1">
    <location>
        <begin position="94"/>
        <end position="138"/>
    </location>
</feature>
<dbReference type="AlphaFoldDB" id="A0A3M7MCB1"/>
<accession>A0A3M7MCB1</accession>
<keyword evidence="3" id="KW-1185">Reference proteome</keyword>
<feature type="compositionally biased region" description="Pro residues" evidence="1">
    <location>
        <begin position="287"/>
        <end position="300"/>
    </location>
</feature>
<protein>
    <submittedName>
        <fullName evidence="2">Uncharacterized protein</fullName>
    </submittedName>
</protein>